<gene>
    <name evidence="2" type="ORF">EV356DRAFT_451420</name>
</gene>
<dbReference type="InterPro" id="IPR036412">
    <property type="entry name" value="HAD-like_sf"/>
</dbReference>
<dbReference type="GO" id="GO:0016791">
    <property type="term" value="F:phosphatase activity"/>
    <property type="evidence" value="ECO:0007669"/>
    <property type="project" value="UniProtKB-ARBA"/>
</dbReference>
<dbReference type="Proteomes" id="UP000800092">
    <property type="component" value="Unassembled WGS sequence"/>
</dbReference>
<dbReference type="OrthoDB" id="426235at2759"/>
<reference evidence="2" key="1">
    <citation type="journal article" date="2020" name="Stud. Mycol.">
        <title>101 Dothideomycetes genomes: a test case for predicting lifestyles and emergence of pathogens.</title>
        <authorList>
            <person name="Haridas S."/>
            <person name="Albert R."/>
            <person name="Binder M."/>
            <person name="Bloem J."/>
            <person name="Labutti K."/>
            <person name="Salamov A."/>
            <person name="Andreopoulos B."/>
            <person name="Baker S."/>
            <person name="Barry K."/>
            <person name="Bills G."/>
            <person name="Bluhm B."/>
            <person name="Cannon C."/>
            <person name="Castanera R."/>
            <person name="Culley D."/>
            <person name="Daum C."/>
            <person name="Ezra D."/>
            <person name="Gonzalez J."/>
            <person name="Henrissat B."/>
            <person name="Kuo A."/>
            <person name="Liang C."/>
            <person name="Lipzen A."/>
            <person name="Lutzoni F."/>
            <person name="Magnuson J."/>
            <person name="Mondo S."/>
            <person name="Nolan M."/>
            <person name="Ohm R."/>
            <person name="Pangilinan J."/>
            <person name="Park H.-J."/>
            <person name="Ramirez L."/>
            <person name="Alfaro M."/>
            <person name="Sun H."/>
            <person name="Tritt A."/>
            <person name="Yoshinaga Y."/>
            <person name="Zwiers L.-H."/>
            <person name="Turgeon B."/>
            <person name="Goodwin S."/>
            <person name="Spatafora J."/>
            <person name="Crous P."/>
            <person name="Grigoriev I."/>
        </authorList>
    </citation>
    <scope>NUCLEOTIDE SEQUENCE</scope>
    <source>
        <strain evidence="2">Tuck. ex Michener</strain>
    </source>
</reference>
<dbReference type="SFLD" id="SFLDG01129">
    <property type="entry name" value="C1.5:_HAD__Beta-PGM__Phosphata"/>
    <property type="match status" value="1"/>
</dbReference>
<dbReference type="InterPro" id="IPR023214">
    <property type="entry name" value="HAD_sf"/>
</dbReference>
<proteinExistence type="predicted"/>
<evidence type="ECO:0000256" key="1">
    <source>
        <dbReference type="SAM" id="MobiDB-lite"/>
    </source>
</evidence>
<protein>
    <submittedName>
        <fullName evidence="2">Putative HAD superfamily hydrolase</fullName>
    </submittedName>
</protein>
<feature type="compositionally biased region" description="Basic and acidic residues" evidence="1">
    <location>
        <begin position="1"/>
        <end position="11"/>
    </location>
</feature>
<dbReference type="Gene3D" id="1.10.260.80">
    <property type="match status" value="1"/>
</dbReference>
<keyword evidence="2" id="KW-0378">Hydrolase</keyword>
<keyword evidence="3" id="KW-1185">Reference proteome</keyword>
<name>A0A6A6H2F8_VIRVR</name>
<dbReference type="PANTHER" id="PTHR43885:SF1">
    <property type="entry name" value="SUPERFAMILY HYDROLASE, PUTATIVE (AFU_ORTHOLOGUE AFUA_4G13290)-RELATED"/>
    <property type="match status" value="1"/>
</dbReference>
<feature type="region of interest" description="Disordered" evidence="1">
    <location>
        <begin position="1"/>
        <end position="28"/>
    </location>
</feature>
<evidence type="ECO:0000313" key="3">
    <source>
        <dbReference type="Proteomes" id="UP000800092"/>
    </source>
</evidence>
<dbReference type="CDD" id="cd01427">
    <property type="entry name" value="HAD_like"/>
    <property type="match status" value="1"/>
</dbReference>
<organism evidence="2 3">
    <name type="scientific">Viridothelium virens</name>
    <name type="common">Speckled blister lichen</name>
    <name type="synonym">Trypethelium virens</name>
    <dbReference type="NCBI Taxonomy" id="1048519"/>
    <lineage>
        <taxon>Eukaryota</taxon>
        <taxon>Fungi</taxon>
        <taxon>Dikarya</taxon>
        <taxon>Ascomycota</taxon>
        <taxon>Pezizomycotina</taxon>
        <taxon>Dothideomycetes</taxon>
        <taxon>Dothideomycetes incertae sedis</taxon>
        <taxon>Trypetheliales</taxon>
        <taxon>Trypetheliaceae</taxon>
        <taxon>Viridothelium</taxon>
    </lineage>
</organism>
<dbReference type="NCBIfam" id="TIGR01549">
    <property type="entry name" value="HAD-SF-IA-v1"/>
    <property type="match status" value="1"/>
</dbReference>
<dbReference type="SUPFAM" id="SSF56784">
    <property type="entry name" value="HAD-like"/>
    <property type="match status" value="1"/>
</dbReference>
<dbReference type="SFLD" id="SFLDS00003">
    <property type="entry name" value="Haloacid_Dehalogenase"/>
    <property type="match status" value="1"/>
</dbReference>
<evidence type="ECO:0000313" key="2">
    <source>
        <dbReference type="EMBL" id="KAF2231763.1"/>
    </source>
</evidence>
<dbReference type="AlphaFoldDB" id="A0A6A6H2F8"/>
<feature type="compositionally biased region" description="Polar residues" evidence="1">
    <location>
        <begin position="18"/>
        <end position="28"/>
    </location>
</feature>
<dbReference type="InterPro" id="IPR006439">
    <property type="entry name" value="HAD-SF_hydro_IA"/>
</dbReference>
<sequence length="254" mass="28505">MNDQKQEDLKPRRFAPLHSSTAPLQVNKSTPPLKGVVFDVDGTLCEPQNYMFSEMRSALEIPKSVDILDHIHSLPEKEQQIAQEKIQAIERRAMLVQKPQAGLLELMEYLTERGVRKGICTRNFDTPVNHLLTNFMPSQLFDPIITRAFRPPKPDPAGILHIAKNWALDDGGNSLIMVGDSIDDMTAGYRAGAATVLLVNEQNAHLARHEHTDLCITRLDELVSILEEGFVGQVDRSEKNPETKQMATEALQDF</sequence>
<dbReference type="Pfam" id="PF00702">
    <property type="entry name" value="Hydrolase"/>
    <property type="match status" value="1"/>
</dbReference>
<dbReference type="PANTHER" id="PTHR43885">
    <property type="entry name" value="HALOACID DEHALOGENASE-LIKE HYDROLASE"/>
    <property type="match status" value="1"/>
</dbReference>
<accession>A0A6A6H2F8</accession>
<dbReference type="EMBL" id="ML991823">
    <property type="protein sequence ID" value="KAF2231763.1"/>
    <property type="molecule type" value="Genomic_DNA"/>
</dbReference>
<dbReference type="Gene3D" id="3.40.50.1000">
    <property type="entry name" value="HAD superfamily/HAD-like"/>
    <property type="match status" value="1"/>
</dbReference>